<reference evidence="11 12" key="1">
    <citation type="journal article" date="2022" name="Nat. Plants">
        <title>Genomes of leafy and leafless Platanthera orchids illuminate the evolution of mycoheterotrophy.</title>
        <authorList>
            <person name="Li M.H."/>
            <person name="Liu K.W."/>
            <person name="Li Z."/>
            <person name="Lu H.C."/>
            <person name="Ye Q.L."/>
            <person name="Zhang D."/>
            <person name="Wang J.Y."/>
            <person name="Li Y.F."/>
            <person name="Zhong Z.M."/>
            <person name="Liu X."/>
            <person name="Yu X."/>
            <person name="Liu D.K."/>
            <person name="Tu X.D."/>
            <person name="Liu B."/>
            <person name="Hao Y."/>
            <person name="Liao X.Y."/>
            <person name="Jiang Y.T."/>
            <person name="Sun W.H."/>
            <person name="Chen J."/>
            <person name="Chen Y.Q."/>
            <person name="Ai Y."/>
            <person name="Zhai J.W."/>
            <person name="Wu S.S."/>
            <person name="Zhou Z."/>
            <person name="Hsiao Y.Y."/>
            <person name="Wu W.L."/>
            <person name="Chen Y.Y."/>
            <person name="Lin Y.F."/>
            <person name="Hsu J.L."/>
            <person name="Li C.Y."/>
            <person name="Wang Z.W."/>
            <person name="Zhao X."/>
            <person name="Zhong W.Y."/>
            <person name="Ma X.K."/>
            <person name="Ma L."/>
            <person name="Huang J."/>
            <person name="Chen G.Z."/>
            <person name="Huang M.Z."/>
            <person name="Huang L."/>
            <person name="Peng D.H."/>
            <person name="Luo Y.B."/>
            <person name="Zou S.Q."/>
            <person name="Chen S.P."/>
            <person name="Lan S."/>
            <person name="Tsai W.C."/>
            <person name="Van de Peer Y."/>
            <person name="Liu Z.J."/>
        </authorList>
    </citation>
    <scope>NUCLEOTIDE SEQUENCE [LARGE SCALE GENOMIC DNA]</scope>
    <source>
        <strain evidence="11">Lor288</strain>
    </source>
</reference>
<accession>A0ABR2LG64</accession>
<organism evidence="11 12">
    <name type="scientific">Platanthera guangdongensis</name>
    <dbReference type="NCBI Taxonomy" id="2320717"/>
    <lineage>
        <taxon>Eukaryota</taxon>
        <taxon>Viridiplantae</taxon>
        <taxon>Streptophyta</taxon>
        <taxon>Embryophyta</taxon>
        <taxon>Tracheophyta</taxon>
        <taxon>Spermatophyta</taxon>
        <taxon>Magnoliopsida</taxon>
        <taxon>Liliopsida</taxon>
        <taxon>Asparagales</taxon>
        <taxon>Orchidaceae</taxon>
        <taxon>Orchidoideae</taxon>
        <taxon>Orchideae</taxon>
        <taxon>Orchidinae</taxon>
        <taxon>Platanthera</taxon>
    </lineage>
</organism>
<dbReference type="InterPro" id="IPR051979">
    <property type="entry name" value="B-box_zinc_finger"/>
</dbReference>
<evidence type="ECO:0000256" key="6">
    <source>
        <dbReference type="ARBA" id="ARBA00023015"/>
    </source>
</evidence>
<feature type="domain" description="B box-type" evidence="10">
    <location>
        <begin position="39"/>
        <end position="81"/>
    </location>
</feature>
<evidence type="ECO:0000256" key="1">
    <source>
        <dbReference type="ARBA" id="ARBA00004123"/>
    </source>
</evidence>
<evidence type="ECO:0000256" key="2">
    <source>
        <dbReference type="ARBA" id="ARBA00022723"/>
    </source>
</evidence>
<gene>
    <name evidence="11" type="primary">STO</name>
    <name evidence="11" type="ORF">KSP40_PGU018931</name>
</gene>
<evidence type="ECO:0000256" key="5">
    <source>
        <dbReference type="ARBA" id="ARBA00022833"/>
    </source>
</evidence>
<comment type="subcellular location">
    <subcellularLocation>
        <location evidence="1">Nucleus</location>
    </subcellularLocation>
</comment>
<keyword evidence="4" id="KW-0863">Zinc-finger</keyword>
<keyword evidence="8" id="KW-0539">Nucleus</keyword>
<evidence type="ECO:0000256" key="3">
    <source>
        <dbReference type="ARBA" id="ARBA00022737"/>
    </source>
</evidence>
<dbReference type="CDD" id="cd19821">
    <property type="entry name" value="Bbox1_BBX-like"/>
    <property type="match status" value="1"/>
</dbReference>
<dbReference type="SMART" id="SM00336">
    <property type="entry name" value="BBOX"/>
    <property type="match status" value="1"/>
</dbReference>
<evidence type="ECO:0000256" key="4">
    <source>
        <dbReference type="ARBA" id="ARBA00022771"/>
    </source>
</evidence>
<protein>
    <submittedName>
        <fullName evidence="11">Salt tolerance protein</fullName>
    </submittedName>
</protein>
<keyword evidence="7" id="KW-0804">Transcription</keyword>
<dbReference type="InterPro" id="IPR049808">
    <property type="entry name" value="CONSTANS-like_Bbox1"/>
</dbReference>
<keyword evidence="3" id="KW-0677">Repeat</keyword>
<evidence type="ECO:0000256" key="7">
    <source>
        <dbReference type="ARBA" id="ARBA00023163"/>
    </source>
</evidence>
<proteinExistence type="predicted"/>
<evidence type="ECO:0000256" key="8">
    <source>
        <dbReference type="ARBA" id="ARBA00023242"/>
    </source>
</evidence>
<keyword evidence="2" id="KW-0479">Metal-binding</keyword>
<dbReference type="PANTHER" id="PTHR31832:SF41">
    <property type="entry name" value="B-BOX ZINC FINGER PROTEIN 24"/>
    <property type="match status" value="1"/>
</dbReference>
<dbReference type="Proteomes" id="UP001412067">
    <property type="component" value="Unassembled WGS sequence"/>
</dbReference>
<evidence type="ECO:0000259" key="10">
    <source>
        <dbReference type="SMART" id="SM00336"/>
    </source>
</evidence>
<dbReference type="PANTHER" id="PTHR31832">
    <property type="entry name" value="B-BOX ZINC FINGER PROTEIN 22"/>
    <property type="match status" value="1"/>
</dbReference>
<evidence type="ECO:0000256" key="9">
    <source>
        <dbReference type="SAM" id="MobiDB-lite"/>
    </source>
</evidence>
<sequence>MKEKNPGKNSSLVRTLEQELRSEGDCASLHGGGAYLDLRAAAGEKTAFIFCVDDRALFCQDCDEAIHIPDTRSANHQRLLATSIRVGSSSVQTTNMFNPRPEFPNSSPLAQAPKLPDKMQAPSPSILFPWEVDDFLHLPDHESSDKEAALAGFGELLWFSNIGAAEVPEMFFQQPSNEALSTPPSSKKPRIQLLDDDDFFTVPDLGVNYLQIAPPLSLEITFTTPGECSTVCLVVYETSCRCSQAPRPPENSDILTLLPAAAPTSSPLPLNSSSFYHIY</sequence>
<dbReference type="EMBL" id="JBBWWR010000020">
    <property type="protein sequence ID" value="KAK8939980.1"/>
    <property type="molecule type" value="Genomic_DNA"/>
</dbReference>
<comment type="caution">
    <text evidence="11">The sequence shown here is derived from an EMBL/GenBank/DDBJ whole genome shotgun (WGS) entry which is preliminary data.</text>
</comment>
<keyword evidence="6" id="KW-0805">Transcription regulation</keyword>
<feature type="region of interest" description="Disordered" evidence="9">
    <location>
        <begin position="99"/>
        <end position="118"/>
    </location>
</feature>
<keyword evidence="12" id="KW-1185">Reference proteome</keyword>
<keyword evidence="5" id="KW-0862">Zinc</keyword>
<name>A0ABR2LG64_9ASPA</name>
<evidence type="ECO:0000313" key="12">
    <source>
        <dbReference type="Proteomes" id="UP001412067"/>
    </source>
</evidence>
<evidence type="ECO:0000313" key="11">
    <source>
        <dbReference type="EMBL" id="KAK8939980.1"/>
    </source>
</evidence>
<dbReference type="InterPro" id="IPR000315">
    <property type="entry name" value="Znf_B-box"/>
</dbReference>